<proteinExistence type="predicted"/>
<dbReference type="PANTHER" id="PTHR46731">
    <property type="entry name" value="F-BOX ONLY PROTEIN 15"/>
    <property type="match status" value="1"/>
</dbReference>
<sequence length="501" mass="57212">MATVNVHLRHRSTLDAYLRSHSKVINSTNNRNSGAENDNKSHTPSSLPGSKGKKLIKLPTIHSTSERKTKATFDSLPDDLIAIILWKLKVGDLVNASQVCKRWHKVANDNLLWKHFYARFVGPTCKEEEDNIPIQDLKDGCWKNLCLKQCRIKRDKIYLKKWKQPDSYTGLKQRPELTLSKVGVRFELSLTNTSNVTWSASHRDIYWHTMSASLRWYDLTFPDLQSLRAVRINACSPLMFYGPSKPAKDGILQKSLLTEFKGNLKETLQKTKPVGSDTHVELYEIFSGLIIALYKADNEIAFVTFSCHYHNMISRCLSGTPDMCWEMSEVTGIKDDIDPHYGLHGYTCVLLVRNMRQKLLECKFVDLFTTKNKLNGGFAVFNPVRKEDKMTHITCLKEINFPWKTNLFKGVVKDVGILDITLLDERGEPFWTVTSCVAVKQSSQTNQFEFDPEAYQSIHYVDAVGKIDLETGKLDDGRQYLSFVEISISVTAINKLYSTSY</sequence>
<reference evidence="3" key="2">
    <citation type="submission" date="2023-04" db="EMBL/GenBank/DDBJ databases">
        <authorList>
            <person name="Bu L."/>
            <person name="Lu L."/>
            <person name="Laidemitt M.R."/>
            <person name="Zhang S.M."/>
            <person name="Mutuku M."/>
            <person name="Mkoji G."/>
            <person name="Steinauer M."/>
            <person name="Loker E.S."/>
        </authorList>
    </citation>
    <scope>NUCLEOTIDE SEQUENCE</scope>
    <source>
        <strain evidence="3">KasaAsao</strain>
        <tissue evidence="3">Whole Snail</tissue>
    </source>
</reference>
<feature type="region of interest" description="Disordered" evidence="1">
    <location>
        <begin position="25"/>
        <end position="53"/>
    </location>
</feature>
<dbReference type="InterPro" id="IPR001810">
    <property type="entry name" value="F-box_dom"/>
</dbReference>
<dbReference type="PROSITE" id="PS50181">
    <property type="entry name" value="FBOX"/>
    <property type="match status" value="1"/>
</dbReference>
<protein>
    <submittedName>
        <fullName evidence="3">F-box only protein 15</fullName>
    </submittedName>
</protein>
<gene>
    <name evidence="3" type="ORF">Bpfe_022712</name>
</gene>
<reference evidence="3" key="1">
    <citation type="journal article" date="2023" name="PLoS Negl. Trop. Dis.">
        <title>A genome sequence for Biomphalaria pfeifferi, the major vector snail for the human-infecting parasite Schistosoma mansoni.</title>
        <authorList>
            <person name="Bu L."/>
            <person name="Lu L."/>
            <person name="Laidemitt M.R."/>
            <person name="Zhang S.M."/>
            <person name="Mutuku M."/>
            <person name="Mkoji G."/>
            <person name="Steinauer M."/>
            <person name="Loker E.S."/>
        </authorList>
    </citation>
    <scope>NUCLEOTIDE SEQUENCE</scope>
    <source>
        <strain evidence="3">KasaAsao</strain>
    </source>
</reference>
<keyword evidence="4" id="KW-1185">Reference proteome</keyword>
<evidence type="ECO:0000313" key="4">
    <source>
        <dbReference type="Proteomes" id="UP001233172"/>
    </source>
</evidence>
<dbReference type="PANTHER" id="PTHR46731:SF1">
    <property type="entry name" value="F-BOX ONLY PROTEIN 15"/>
    <property type="match status" value="1"/>
</dbReference>
<dbReference type="EMBL" id="JASAOG010000144">
    <property type="protein sequence ID" value="KAK0047913.1"/>
    <property type="molecule type" value="Genomic_DNA"/>
</dbReference>
<dbReference type="InterPro" id="IPR036047">
    <property type="entry name" value="F-box-like_dom_sf"/>
</dbReference>
<dbReference type="Gene3D" id="1.20.1280.50">
    <property type="match status" value="1"/>
</dbReference>
<evidence type="ECO:0000313" key="3">
    <source>
        <dbReference type="EMBL" id="KAK0047913.1"/>
    </source>
</evidence>
<name>A0AAD8F266_BIOPF</name>
<dbReference type="SMART" id="SM00256">
    <property type="entry name" value="FBOX"/>
    <property type="match status" value="1"/>
</dbReference>
<dbReference type="SUPFAM" id="SSF81383">
    <property type="entry name" value="F-box domain"/>
    <property type="match status" value="1"/>
</dbReference>
<dbReference type="AlphaFoldDB" id="A0AAD8F266"/>
<organism evidence="3 4">
    <name type="scientific">Biomphalaria pfeifferi</name>
    <name type="common">Bloodfluke planorb</name>
    <name type="synonym">Freshwater snail</name>
    <dbReference type="NCBI Taxonomy" id="112525"/>
    <lineage>
        <taxon>Eukaryota</taxon>
        <taxon>Metazoa</taxon>
        <taxon>Spiralia</taxon>
        <taxon>Lophotrochozoa</taxon>
        <taxon>Mollusca</taxon>
        <taxon>Gastropoda</taxon>
        <taxon>Heterobranchia</taxon>
        <taxon>Euthyneura</taxon>
        <taxon>Panpulmonata</taxon>
        <taxon>Hygrophila</taxon>
        <taxon>Lymnaeoidea</taxon>
        <taxon>Planorbidae</taxon>
        <taxon>Biomphalaria</taxon>
    </lineage>
</organism>
<evidence type="ECO:0000259" key="2">
    <source>
        <dbReference type="PROSITE" id="PS50181"/>
    </source>
</evidence>
<feature type="compositionally biased region" description="Polar residues" evidence="1">
    <location>
        <begin position="25"/>
        <end position="48"/>
    </location>
</feature>
<accession>A0AAD8F266</accession>
<evidence type="ECO:0000256" key="1">
    <source>
        <dbReference type="SAM" id="MobiDB-lite"/>
    </source>
</evidence>
<dbReference type="Pfam" id="PF12937">
    <property type="entry name" value="F-box-like"/>
    <property type="match status" value="1"/>
</dbReference>
<comment type="caution">
    <text evidence="3">The sequence shown here is derived from an EMBL/GenBank/DDBJ whole genome shotgun (WGS) entry which is preliminary data.</text>
</comment>
<dbReference type="GO" id="GO:0019005">
    <property type="term" value="C:SCF ubiquitin ligase complex"/>
    <property type="evidence" value="ECO:0007669"/>
    <property type="project" value="TreeGrafter"/>
</dbReference>
<dbReference type="Proteomes" id="UP001233172">
    <property type="component" value="Unassembled WGS sequence"/>
</dbReference>
<feature type="domain" description="F-box" evidence="2">
    <location>
        <begin position="70"/>
        <end position="116"/>
    </location>
</feature>